<dbReference type="InterPro" id="IPR013784">
    <property type="entry name" value="Carb-bd-like_fold"/>
</dbReference>
<dbReference type="InterPro" id="IPR011043">
    <property type="entry name" value="Gal_Oxase/kelch_b-propeller"/>
</dbReference>
<reference evidence="6 7" key="1">
    <citation type="submission" date="2018-12" db="EMBL/GenBank/DDBJ databases">
        <title>Dyella dinghuensis sp. nov. DHOA06 and Dyella choica sp. nov. 4M-K27, isolated from forest soil.</title>
        <authorList>
            <person name="Qiu L.-H."/>
            <person name="Gao Z.-H."/>
        </authorList>
    </citation>
    <scope>NUCLEOTIDE SEQUENCE [LARGE SCALE GENOMIC DNA]</scope>
    <source>
        <strain evidence="6 7">DHOA06</strain>
    </source>
</reference>
<dbReference type="InterPro" id="IPR032812">
    <property type="entry name" value="SbsA_Ig"/>
</dbReference>
<evidence type="ECO:0000256" key="2">
    <source>
        <dbReference type="ARBA" id="ARBA00022737"/>
    </source>
</evidence>
<dbReference type="Pfam" id="PF05593">
    <property type="entry name" value="RHS_repeat"/>
    <property type="match status" value="4"/>
</dbReference>
<evidence type="ECO:0000259" key="3">
    <source>
        <dbReference type="Pfam" id="PF13205"/>
    </source>
</evidence>
<gene>
    <name evidence="6" type="ORF">EKH79_12540</name>
</gene>
<dbReference type="SUPFAM" id="SSF50965">
    <property type="entry name" value="Galactose oxidase, central domain"/>
    <property type="match status" value="1"/>
</dbReference>
<dbReference type="Gene3D" id="2.120.10.80">
    <property type="entry name" value="Kelch-type beta propeller"/>
    <property type="match status" value="1"/>
</dbReference>
<dbReference type="Pfam" id="PF13205">
    <property type="entry name" value="Big_5"/>
    <property type="match status" value="1"/>
</dbReference>
<feature type="domain" description="SbsA Ig-like" evidence="3">
    <location>
        <begin position="241"/>
        <end position="334"/>
    </location>
</feature>
<dbReference type="InterPro" id="IPR015915">
    <property type="entry name" value="Kelch-typ_b-propeller"/>
</dbReference>
<evidence type="ECO:0000256" key="1">
    <source>
        <dbReference type="ARBA" id="ARBA00022729"/>
    </source>
</evidence>
<dbReference type="Pfam" id="PF20148">
    <property type="entry name" value="DUF6531"/>
    <property type="match status" value="1"/>
</dbReference>
<dbReference type="SUPFAM" id="SSF49452">
    <property type="entry name" value="Starch-binding domain-like"/>
    <property type="match status" value="1"/>
</dbReference>
<feature type="domain" description="DUF6531" evidence="4">
    <location>
        <begin position="740"/>
        <end position="804"/>
    </location>
</feature>
<dbReference type="InterPro" id="IPR056823">
    <property type="entry name" value="TEN-like_YD-shell"/>
</dbReference>
<dbReference type="Gene3D" id="2.180.10.10">
    <property type="entry name" value="RHS repeat-associated core"/>
    <property type="match status" value="2"/>
</dbReference>
<dbReference type="InterPro" id="IPR045351">
    <property type="entry name" value="DUF6531"/>
</dbReference>
<comment type="caution">
    <text evidence="6">The sequence shown here is derived from an EMBL/GenBank/DDBJ whole genome shotgun (WGS) entry which is preliminary data.</text>
</comment>
<evidence type="ECO:0000259" key="4">
    <source>
        <dbReference type="Pfam" id="PF20148"/>
    </source>
</evidence>
<evidence type="ECO:0000259" key="5">
    <source>
        <dbReference type="Pfam" id="PF25023"/>
    </source>
</evidence>
<dbReference type="InterPro" id="IPR031325">
    <property type="entry name" value="RHS_repeat"/>
</dbReference>
<sequence length="1893" mass="199753">MLGIKDRIRGFSVGFAVVASVGLMAGMLTRAQTSPQVVATGSLSNGTLDALRQRSAYGVQLPDGRWLQLENQQVVLVDSSNKGVVRSFPMPAIRIGASAVVLPDGKVLIWGGADTFGQLLTDGEWFDPTTGQFTGATPKGLTPIAGQTMTVLTDGDILVAGGIHVGNSSTESLALWHPASGSTATVATALPARIAQVATLLADGTVALTGGTDINGTPVDGTQLFDPAADTLTQVTTAASDSAHLTINESTPGANSSNNAASTPVSLRFSTPVDPRSVSAATVSLVGPAGPVGATVTGVQNGRLAFLIPSSELLTGSSYTIVISGVRSTTGQILPFTSIGFRTASLTATGTASATSATSNVAPLSKGATANASQSTANAIASATTNVKATQNTVIFRSTGIDTQGRPLAVVSCNNGKTVIHMCRTVSYIKDGAWYPGQDNAGTPGNGHWRLNVRDITGVEVAQQVLARHAIVKRGGVMVARAGATSAVTGVVKLIDGQAAAHVQVTLASVSTFTDGQGHFTLSGVPTGRQTLFVDGTTANRAGYEFGQFQVGVDVLRGGVTELPYRMYLPRILDRDKIELSSPTTQDMVITHPDIPGLEVHIPAGTVIRDHKGKIVTELAIVPTPVDRATFPVPENFPVFFNIEPAGATVQNLDPHKPQGIKLTYPNYGHVAAGTGANFIAYDVTDGWKTYGKGAITADATQLAPEDAVHLDVIAPASWTVGNGHPGDPQAAKPDGQCCGDPVDLNSGTLVETQTDAVINDVIPIALTRSWHGLNSFEVTNSSYSQDTRSFGGWRSNYDMYIYAPTGSWTDPNMGIRMSDGYVISPFSAVTPQSGMQQTWQYSGTSPMFAGAILQAPLGTSLCNNPDGSECYYLQTRDGTQYWFDDYSGLYQIRDRFGNSVMIYRSGGLVQQVTSPNGRFLTFQYDTNNNVKSVTDNSGRTWTYTYHSDTVPLGGWTLNASTPPSSNPPANTAMYFLDKVTYPDTTYTSFTYNENFSAPATGSGGSGQITSTSCPYYPVPGTLLTMIDRNGNTAMSNTYCSAYVTKQTLADGAAYQFGYQLDSNNNTLQTNVTDPLGNIRDVAWDSNSGYPSSDTAAYGTSIAQTTTYTRNTSGQVQSMTDALGRTTAFQYDADGNVKEVTYLSGTSSAVTDYFTWTSDYSQLASYTDALNATTNFTYTSGCLTAITDPLGHTTTISCNSEGLPAQVTDALGHVSTLNYNGTDLRTVTDALNRTVTFAVDPLGRMTSVTDPIGNINVKQYDTNDRITQVTDAQNQTTKIAYDNNGNPTNVTLPNTGVIRATYDKRNRRITRSDALNQNESWKYDGMGDVTSYTDRKGQVTAYAEPDAVGRFTKATFADGSTVAATTYDAGNRLLQITDSISGTTTRSYDGLDRLTGEITSQGSVVYQYYANGLRQSMTAGSQAPVNYFYDSANRLTSLTQGTEAVSFTYDNANRRATLTLPNGIVATYGYDAGNQFTGITYTTSGNGVVGNLGYSYDNAGRRVSATGSLASNLMPEPTTANSTFDLNNRQLTFNTHNLTYDADGNLTGDGINTYVWNARNQLTQIQQSGTTTASFSYDSMGRRTTKTIGGVTTSLLYDGLNPVQETQAGVVNPILTGLRIDERFARNEGSTRTYFLTDALGSTVALTNTSASIIQQYQYDPYGNASATASTTNPYLFTGRESDTTGLYYYRARYYSSTMAGFISEDPLRFGGGQTNFYAYANRDPISNRDPTGQLVPEAIVGGLVGAAWGALDGWMHNESAAQIEQDALLGAATGIFAGLTDGASLFEGKLVGEGALSALRKVGGMLTRGAINAAGEAGRQCIVTHKRDWGDVGRAGAGSVAGDFAEDFASAMSGLGEAANDFDKAASSALGGIFGGGVATAGGGPPKEGGNE</sequence>
<dbReference type="NCBIfam" id="TIGR01643">
    <property type="entry name" value="YD_repeat_2x"/>
    <property type="match status" value="4"/>
</dbReference>
<dbReference type="InterPro" id="IPR022385">
    <property type="entry name" value="Rhs_assc_core"/>
</dbReference>
<feature type="domain" description="Teneurin-like YD-shell" evidence="5">
    <location>
        <begin position="1467"/>
        <end position="1668"/>
    </location>
</feature>
<dbReference type="GO" id="GO:0030246">
    <property type="term" value="F:carbohydrate binding"/>
    <property type="evidence" value="ECO:0007669"/>
    <property type="project" value="InterPro"/>
</dbReference>
<keyword evidence="1" id="KW-0732">Signal</keyword>
<keyword evidence="2" id="KW-0677">Repeat</keyword>
<dbReference type="Pfam" id="PF25023">
    <property type="entry name" value="TEN_YD-shell"/>
    <property type="match status" value="1"/>
</dbReference>
<proteinExistence type="predicted"/>
<name>A0A3S0RSF6_9GAMM</name>
<dbReference type="Gene3D" id="2.60.40.1220">
    <property type="match status" value="1"/>
</dbReference>
<dbReference type="PANTHER" id="PTHR32305">
    <property type="match status" value="1"/>
</dbReference>
<dbReference type="InterPro" id="IPR050708">
    <property type="entry name" value="T6SS_VgrG/RHS"/>
</dbReference>
<dbReference type="Proteomes" id="UP000267077">
    <property type="component" value="Unassembled WGS sequence"/>
</dbReference>
<accession>A0A3S0RSF6</accession>
<keyword evidence="7" id="KW-1185">Reference proteome</keyword>
<protein>
    <submittedName>
        <fullName evidence="6">Rhs family protein</fullName>
    </submittedName>
</protein>
<dbReference type="InterPro" id="IPR014755">
    <property type="entry name" value="Cu-Rt/internalin_Ig-like"/>
</dbReference>
<dbReference type="PANTHER" id="PTHR32305:SF15">
    <property type="entry name" value="PROTEIN RHSA-RELATED"/>
    <property type="match status" value="1"/>
</dbReference>
<dbReference type="EMBL" id="RYZR01000006">
    <property type="protein sequence ID" value="RUL63227.1"/>
    <property type="molecule type" value="Genomic_DNA"/>
</dbReference>
<evidence type="ECO:0000313" key="6">
    <source>
        <dbReference type="EMBL" id="RUL63227.1"/>
    </source>
</evidence>
<dbReference type="InterPro" id="IPR006530">
    <property type="entry name" value="YD"/>
</dbReference>
<evidence type="ECO:0000313" key="7">
    <source>
        <dbReference type="Proteomes" id="UP000267077"/>
    </source>
</evidence>
<organism evidence="6 7">
    <name type="scientific">Dyella dinghuensis</name>
    <dbReference type="NCBI Taxonomy" id="1920169"/>
    <lineage>
        <taxon>Bacteria</taxon>
        <taxon>Pseudomonadati</taxon>
        <taxon>Pseudomonadota</taxon>
        <taxon>Gammaproteobacteria</taxon>
        <taxon>Lysobacterales</taxon>
        <taxon>Rhodanobacteraceae</taxon>
        <taxon>Dyella</taxon>
    </lineage>
</organism>
<dbReference type="NCBIfam" id="TIGR03696">
    <property type="entry name" value="Rhs_assc_core"/>
    <property type="match status" value="1"/>
</dbReference>